<dbReference type="GO" id="GO:0004623">
    <property type="term" value="F:phospholipase A2 activity"/>
    <property type="evidence" value="ECO:0007669"/>
    <property type="project" value="UniProtKB-EC"/>
</dbReference>
<evidence type="ECO:0000256" key="10">
    <source>
        <dbReference type="ARBA" id="ARBA00023098"/>
    </source>
</evidence>
<evidence type="ECO:0000256" key="1">
    <source>
        <dbReference type="ARBA" id="ARBA00001913"/>
    </source>
</evidence>
<dbReference type="EMBL" id="OV170221">
    <property type="protein sequence ID" value="CAH0713673.1"/>
    <property type="molecule type" value="Genomic_DNA"/>
</dbReference>
<dbReference type="GO" id="GO:0050482">
    <property type="term" value="P:arachidonate secretion"/>
    <property type="evidence" value="ECO:0007669"/>
    <property type="project" value="InterPro"/>
</dbReference>
<dbReference type="Gene3D" id="1.20.90.10">
    <property type="entry name" value="Phospholipase A2 domain"/>
    <property type="match status" value="1"/>
</dbReference>
<dbReference type="PANTHER" id="PTHR12253">
    <property type="entry name" value="RH14732P"/>
    <property type="match status" value="1"/>
</dbReference>
<evidence type="ECO:0000313" key="14">
    <source>
        <dbReference type="EMBL" id="CAH0713673.1"/>
    </source>
</evidence>
<comment type="subcellular location">
    <subcellularLocation>
        <location evidence="2">Secreted</location>
    </subcellularLocation>
</comment>
<evidence type="ECO:0000256" key="3">
    <source>
        <dbReference type="ARBA" id="ARBA00013278"/>
    </source>
</evidence>
<dbReference type="PROSITE" id="PS00118">
    <property type="entry name" value="PA2_HIS"/>
    <property type="match status" value="1"/>
</dbReference>
<dbReference type="GO" id="GO:0006644">
    <property type="term" value="P:phospholipid metabolic process"/>
    <property type="evidence" value="ECO:0007669"/>
    <property type="project" value="InterPro"/>
</dbReference>
<dbReference type="GO" id="GO:0046872">
    <property type="term" value="F:metal ion binding"/>
    <property type="evidence" value="ECO:0007669"/>
    <property type="project" value="UniProtKB-KW"/>
</dbReference>
<reference evidence="14" key="1">
    <citation type="submission" date="2021-12" db="EMBL/GenBank/DDBJ databases">
        <authorList>
            <person name="Martin H S."/>
        </authorList>
    </citation>
    <scope>NUCLEOTIDE SEQUENCE</scope>
</reference>
<feature type="domain" description="Phospholipase A2-like central" evidence="13">
    <location>
        <begin position="16"/>
        <end position="129"/>
    </location>
</feature>
<sequence length="160" mass="18585">MDNAIEDLDGDMTPEELAQFSQRLNLVFPGTKWCGPGDTADNYDDLGTAKETDMCCRDHDYCENIPSGETKYNLTNSAYYTRLNCKCDEKFRKCLRSANSETSRTVGITYFNIIGTQCYRKDYPIIQCKRKGGWLNQKCLEYSYDTRSEKVYQWFDVPNF</sequence>
<gene>
    <name evidence="14" type="ORF">BINO364_LOCUS808</name>
</gene>
<dbReference type="GO" id="GO:0016042">
    <property type="term" value="P:lipid catabolic process"/>
    <property type="evidence" value="ECO:0007669"/>
    <property type="project" value="UniProtKB-KW"/>
</dbReference>
<dbReference type="Pfam" id="PF05826">
    <property type="entry name" value="Phospholip_A2_2"/>
    <property type="match status" value="1"/>
</dbReference>
<dbReference type="GO" id="GO:0005576">
    <property type="term" value="C:extracellular region"/>
    <property type="evidence" value="ECO:0007669"/>
    <property type="project" value="UniProtKB-SubCell"/>
</dbReference>
<evidence type="ECO:0000256" key="5">
    <source>
        <dbReference type="ARBA" id="ARBA00022525"/>
    </source>
</evidence>
<evidence type="ECO:0000256" key="9">
    <source>
        <dbReference type="ARBA" id="ARBA00022963"/>
    </source>
</evidence>
<evidence type="ECO:0000256" key="11">
    <source>
        <dbReference type="ARBA" id="ARBA00023157"/>
    </source>
</evidence>
<name>A0A8J9U4C4_9NEOP</name>
<feature type="non-terminal residue" evidence="14">
    <location>
        <position position="160"/>
    </location>
</feature>
<keyword evidence="5" id="KW-0964">Secreted</keyword>
<keyword evidence="7" id="KW-0378">Hydrolase</keyword>
<dbReference type="AlphaFoldDB" id="A0A8J9U4C4"/>
<evidence type="ECO:0000256" key="6">
    <source>
        <dbReference type="ARBA" id="ARBA00022723"/>
    </source>
</evidence>
<proteinExistence type="predicted"/>
<accession>A0A8J9U4C4</accession>
<keyword evidence="8" id="KW-0106">Calcium</keyword>
<keyword evidence="11" id="KW-1015">Disulfide bond</keyword>
<comment type="cofactor">
    <cofactor evidence="1">
        <name>Ca(2+)</name>
        <dbReference type="ChEBI" id="CHEBI:29108"/>
    </cofactor>
</comment>
<keyword evidence="9" id="KW-0442">Lipid degradation</keyword>
<dbReference type="FunFam" id="1.20.90.10:FF:000002">
    <property type="entry name" value="Phospholipase A2 group III"/>
    <property type="match status" value="1"/>
</dbReference>
<evidence type="ECO:0000256" key="7">
    <source>
        <dbReference type="ARBA" id="ARBA00022801"/>
    </source>
</evidence>
<evidence type="ECO:0000256" key="4">
    <source>
        <dbReference type="ARBA" id="ARBA00021721"/>
    </source>
</evidence>
<keyword evidence="15" id="KW-1185">Reference proteome</keyword>
<evidence type="ECO:0000259" key="13">
    <source>
        <dbReference type="SMART" id="SM00085"/>
    </source>
</evidence>
<dbReference type="InterPro" id="IPR016090">
    <property type="entry name" value="PLA2-like_dom"/>
</dbReference>
<dbReference type="InterPro" id="IPR033113">
    <property type="entry name" value="PLA2_histidine"/>
</dbReference>
<dbReference type="SMART" id="SM00085">
    <property type="entry name" value="PA2c"/>
    <property type="match status" value="1"/>
</dbReference>
<evidence type="ECO:0000256" key="12">
    <source>
        <dbReference type="ARBA" id="ARBA00029903"/>
    </source>
</evidence>
<dbReference type="InterPro" id="IPR036444">
    <property type="entry name" value="PLipase_A2_dom_sf"/>
</dbReference>
<organism evidence="14 15">
    <name type="scientific">Brenthis ino</name>
    <name type="common">lesser marbled fritillary</name>
    <dbReference type="NCBI Taxonomy" id="405034"/>
    <lineage>
        <taxon>Eukaryota</taxon>
        <taxon>Metazoa</taxon>
        <taxon>Ecdysozoa</taxon>
        <taxon>Arthropoda</taxon>
        <taxon>Hexapoda</taxon>
        <taxon>Insecta</taxon>
        <taxon>Pterygota</taxon>
        <taxon>Neoptera</taxon>
        <taxon>Endopterygota</taxon>
        <taxon>Lepidoptera</taxon>
        <taxon>Glossata</taxon>
        <taxon>Ditrysia</taxon>
        <taxon>Papilionoidea</taxon>
        <taxon>Nymphalidae</taxon>
        <taxon>Heliconiinae</taxon>
        <taxon>Argynnini</taxon>
        <taxon>Brenthis</taxon>
    </lineage>
</organism>
<dbReference type="Proteomes" id="UP000838878">
    <property type="component" value="Chromosome 1"/>
</dbReference>
<dbReference type="SUPFAM" id="SSF48619">
    <property type="entry name" value="Phospholipase A2, PLA2"/>
    <property type="match status" value="1"/>
</dbReference>
<keyword evidence="6" id="KW-0479">Metal-binding</keyword>
<evidence type="ECO:0000256" key="2">
    <source>
        <dbReference type="ARBA" id="ARBA00004613"/>
    </source>
</evidence>
<dbReference type="OrthoDB" id="10059604at2759"/>
<keyword evidence="10" id="KW-0443">Lipid metabolism</keyword>
<evidence type="ECO:0000313" key="15">
    <source>
        <dbReference type="Proteomes" id="UP000838878"/>
    </source>
</evidence>
<protein>
    <recommendedName>
        <fullName evidence="4">Phospholipase A2</fullName>
        <ecNumber evidence="3">3.1.1.4</ecNumber>
    </recommendedName>
    <alternativeName>
        <fullName evidence="12">Phosphatidylcholine 2-acylhydrolase</fullName>
    </alternativeName>
</protein>
<dbReference type="EC" id="3.1.1.4" evidence="3"/>
<evidence type="ECO:0000256" key="8">
    <source>
        <dbReference type="ARBA" id="ARBA00022837"/>
    </source>
</evidence>
<dbReference type="CDD" id="cd04704">
    <property type="entry name" value="PLA2_bee_venom_like"/>
    <property type="match status" value="1"/>
</dbReference>